<dbReference type="SUPFAM" id="SSF50104">
    <property type="entry name" value="Translation proteins SH3-like domain"/>
    <property type="match status" value="1"/>
</dbReference>
<evidence type="ECO:0000313" key="4">
    <source>
        <dbReference type="Proteomes" id="UP000003011"/>
    </source>
</evidence>
<organism evidence="3 4">
    <name type="scientific">Johnsonella ignava ATCC 51276</name>
    <dbReference type="NCBI Taxonomy" id="679200"/>
    <lineage>
        <taxon>Bacteria</taxon>
        <taxon>Bacillati</taxon>
        <taxon>Bacillota</taxon>
        <taxon>Clostridia</taxon>
        <taxon>Lachnospirales</taxon>
        <taxon>Lachnospiraceae</taxon>
        <taxon>Johnsonella</taxon>
    </lineage>
</organism>
<dbReference type="OrthoDB" id="1683515at2"/>
<keyword evidence="2" id="KW-0687">Ribonucleoprotein</keyword>
<protein>
    <recommendedName>
        <fullName evidence="5">KOW domain-containing protein</fullName>
    </recommendedName>
</protein>
<dbReference type="HOGENOM" id="CLU_168121_2_0_9"/>
<keyword evidence="4" id="KW-1185">Reference proteome</keyword>
<dbReference type="InterPro" id="IPR008991">
    <property type="entry name" value="Translation_prot_SH3-like_sf"/>
</dbReference>
<name>G5GFB5_9FIRM</name>
<evidence type="ECO:0000313" key="3">
    <source>
        <dbReference type="EMBL" id="EHI56576.1"/>
    </source>
</evidence>
<keyword evidence="1" id="KW-0689">Ribosomal protein</keyword>
<reference evidence="3 4" key="1">
    <citation type="submission" date="2011-08" db="EMBL/GenBank/DDBJ databases">
        <title>The Genome Sequence of Johnsonella ignava ATCC 51276.</title>
        <authorList>
            <consortium name="The Broad Institute Genome Sequencing Platform"/>
            <person name="Earl A."/>
            <person name="Ward D."/>
            <person name="Feldgarden M."/>
            <person name="Gevers D."/>
            <person name="Izard J."/>
            <person name="Blanton J.M."/>
            <person name="Baranova O.V."/>
            <person name="Dewhirst F.E."/>
            <person name="Young S.K."/>
            <person name="Zeng Q."/>
            <person name="Gargeya S."/>
            <person name="Fitzgerald M."/>
            <person name="Haas B."/>
            <person name="Abouelleil A."/>
            <person name="Alvarado L."/>
            <person name="Arachchi H.M."/>
            <person name="Berlin A."/>
            <person name="Brown A."/>
            <person name="Chapman S.B."/>
            <person name="Chen Z."/>
            <person name="Dunbar C."/>
            <person name="Freedman E."/>
            <person name="Gearin G."/>
            <person name="Gellesch M."/>
            <person name="Goldberg J."/>
            <person name="Griggs A."/>
            <person name="Gujja S."/>
            <person name="Heiman D."/>
            <person name="Howarth C."/>
            <person name="Larson L."/>
            <person name="Lui A."/>
            <person name="MacDonald P.J.P."/>
            <person name="Montmayeur A."/>
            <person name="Murphy C."/>
            <person name="Neiman D."/>
            <person name="Pearson M."/>
            <person name="Priest M."/>
            <person name="Roberts A."/>
            <person name="Saif S."/>
            <person name="Shea T."/>
            <person name="Shenoy N."/>
            <person name="Sisk P."/>
            <person name="Stolte C."/>
            <person name="Sykes S."/>
            <person name="Wortman J."/>
            <person name="Nusbaum C."/>
            <person name="Birren B."/>
        </authorList>
    </citation>
    <scope>NUCLEOTIDE SEQUENCE [LARGE SCALE GENOMIC DNA]</scope>
    <source>
        <strain evidence="3 4">ATCC 51276</strain>
    </source>
</reference>
<sequence>MTENNIIGAAAVSKAGHDKDRSYIIIEADKGFVWLCDGKKRKFELPKKKSIKHIRILKHGDADFAGRVLSNSITDEEIKYFLRHLEVMDV</sequence>
<dbReference type="GO" id="GO:1990904">
    <property type="term" value="C:ribonucleoprotein complex"/>
    <property type="evidence" value="ECO:0007669"/>
    <property type="project" value="UniProtKB-KW"/>
</dbReference>
<dbReference type="AlphaFoldDB" id="G5GFB5"/>
<dbReference type="Proteomes" id="UP000003011">
    <property type="component" value="Unassembled WGS sequence"/>
</dbReference>
<gene>
    <name evidence="3" type="ORF">HMPREF9333_00253</name>
</gene>
<comment type="caution">
    <text evidence="3">The sequence shown here is derived from an EMBL/GenBank/DDBJ whole genome shotgun (WGS) entry which is preliminary data.</text>
</comment>
<dbReference type="RefSeq" id="WP_005539237.1">
    <property type="nucleotide sequence ID" value="NZ_JH378829.1"/>
</dbReference>
<dbReference type="InterPro" id="IPR041985">
    <property type="entry name" value="Ribosomal_eL14_KOW"/>
</dbReference>
<proteinExistence type="predicted"/>
<dbReference type="CDD" id="cd06088">
    <property type="entry name" value="KOW_RPL14"/>
    <property type="match status" value="1"/>
</dbReference>
<evidence type="ECO:0000256" key="1">
    <source>
        <dbReference type="ARBA" id="ARBA00022980"/>
    </source>
</evidence>
<dbReference type="GO" id="GO:0005840">
    <property type="term" value="C:ribosome"/>
    <property type="evidence" value="ECO:0007669"/>
    <property type="project" value="UniProtKB-KW"/>
</dbReference>
<dbReference type="STRING" id="679200.HMPREF9333_00253"/>
<evidence type="ECO:0000256" key="2">
    <source>
        <dbReference type="ARBA" id="ARBA00023274"/>
    </source>
</evidence>
<accession>G5GFB5</accession>
<dbReference type="EMBL" id="ACZL01000004">
    <property type="protein sequence ID" value="EHI56576.1"/>
    <property type="molecule type" value="Genomic_DNA"/>
</dbReference>
<evidence type="ECO:0008006" key="5">
    <source>
        <dbReference type="Google" id="ProtNLM"/>
    </source>
</evidence>